<feature type="compositionally biased region" description="Polar residues" evidence="1">
    <location>
        <begin position="29"/>
        <end position="38"/>
    </location>
</feature>
<proteinExistence type="predicted"/>
<gene>
    <name evidence="2" type="ORF">BSAL_15195</name>
</gene>
<reference evidence="3" key="1">
    <citation type="submission" date="2015-09" db="EMBL/GenBank/DDBJ databases">
        <authorList>
            <consortium name="Pathogen Informatics"/>
        </authorList>
    </citation>
    <scope>NUCLEOTIDE SEQUENCE [LARGE SCALE GENOMIC DNA]</scope>
    <source>
        <strain evidence="3">Lake Konstanz</strain>
    </source>
</reference>
<feature type="compositionally biased region" description="Low complexity" evidence="1">
    <location>
        <begin position="46"/>
        <end position="55"/>
    </location>
</feature>
<keyword evidence="3" id="KW-1185">Reference proteome</keyword>
<dbReference type="OrthoDB" id="72282at2759"/>
<protein>
    <submittedName>
        <fullName evidence="2">Uncharacterized protein</fullName>
    </submittedName>
</protein>
<evidence type="ECO:0000256" key="1">
    <source>
        <dbReference type="SAM" id="MobiDB-lite"/>
    </source>
</evidence>
<accession>A0A0S4JGP3</accession>
<feature type="compositionally biased region" description="Basic residues" evidence="1">
    <location>
        <begin position="68"/>
        <end position="87"/>
    </location>
</feature>
<dbReference type="Proteomes" id="UP000051952">
    <property type="component" value="Unassembled WGS sequence"/>
</dbReference>
<dbReference type="EMBL" id="CYKH01001635">
    <property type="protein sequence ID" value="CUG88393.1"/>
    <property type="molecule type" value="Genomic_DNA"/>
</dbReference>
<organism evidence="2 3">
    <name type="scientific">Bodo saltans</name>
    <name type="common">Flagellated protozoan</name>
    <dbReference type="NCBI Taxonomy" id="75058"/>
    <lineage>
        <taxon>Eukaryota</taxon>
        <taxon>Discoba</taxon>
        <taxon>Euglenozoa</taxon>
        <taxon>Kinetoplastea</taxon>
        <taxon>Metakinetoplastina</taxon>
        <taxon>Eubodonida</taxon>
        <taxon>Bodonidae</taxon>
        <taxon>Bodo</taxon>
    </lineage>
</organism>
<evidence type="ECO:0000313" key="3">
    <source>
        <dbReference type="Proteomes" id="UP000051952"/>
    </source>
</evidence>
<feature type="region of interest" description="Disordered" evidence="1">
    <location>
        <begin position="27"/>
        <end position="105"/>
    </location>
</feature>
<name>A0A0S4JGP3_BODSA</name>
<dbReference type="AlphaFoldDB" id="A0A0S4JGP3"/>
<sequence length="325" mass="36161">MTSRHNRPVQGPVTKWRDFEVDGEYRGNEWNSSTNLTTPLSGGVGVLNSSSSPNSGAGGVEYDPLRDKHLKFRSSKHRSGSDHHHHATGVAGSAPHRRAAAARETNSVLLGRRPDTVGEAQQRLDIRRQAYQQVVSNAVSLAALRDPSFLAATTKRKTDGSGNEASPFDVFERAKGKCVALWSELGIDEGYRHHFAAQYYQLGAGEEPTATRIECIHAEIERLLALRRCEKNVEYSIRIREGFLYRLFDLAEKSSALHFTEVDVQMKPLIINLRKATLDVMDAVASWRQALGYNAVYLWRGSSYLLKLAGDLEPLAAFPALVQRF</sequence>
<dbReference type="VEuPathDB" id="TriTrypDB:BSAL_15195"/>
<feature type="non-terminal residue" evidence="2">
    <location>
        <position position="325"/>
    </location>
</feature>
<evidence type="ECO:0000313" key="2">
    <source>
        <dbReference type="EMBL" id="CUG88393.1"/>
    </source>
</evidence>